<gene>
    <name evidence="1" type="ORF">KSX_73080</name>
</gene>
<dbReference type="Gene3D" id="3.80.30.30">
    <property type="match status" value="1"/>
</dbReference>
<evidence type="ECO:0000313" key="2">
    <source>
        <dbReference type="Proteomes" id="UP000612362"/>
    </source>
</evidence>
<sequence length="487" mass="54721">MSVRSQTPNQTLMASGSSFSQSIMLERLARIDVIALDAAVSSGLAGERARRLLLNRKRIAPHNLPRVLIATHNEDEQQQALEVTQQFSSLASSINILEEKSRNETASHALTLHRHYWPEMLEAERKTRILLLGKRGGAGKAEFIKPFVGGAGTTCGTWTPIIAYQRDKKMWIAGTRSKEEEKNATPIRGFLRGNYAQGVCPAECSFCYLRGLQGMGIKNMLLNLEDVIPELDTLPRGSVVNWAELGGPVEEDPWFVDETGHGSLVQTILDLSTERGIVSFFLTKGVYEPYLQLQQRLALFAISLNAPAISSVFEPGGAHPEERLKGLAWAIDHGLMDHTIRLGPIIPIDGYKHQYHQLFEMIRDILGSRLKRITIDLLRFSPQMPTILRSSFPEEIVSSLLAEMEPAVKAHKYRPSAHRQKRLYHWIKTMLDHYGLPQVKTTPCKADPLEAQTFLRAGDITSMPCACHISYRDREVIRRKDLPILPH</sequence>
<reference evidence="1" key="1">
    <citation type="submission" date="2020-10" db="EMBL/GenBank/DDBJ databases">
        <title>Taxonomic study of unclassified bacteria belonging to the class Ktedonobacteria.</title>
        <authorList>
            <person name="Yabe S."/>
            <person name="Wang C.M."/>
            <person name="Zheng Y."/>
            <person name="Sakai Y."/>
            <person name="Cavaletti L."/>
            <person name="Monciardini P."/>
            <person name="Donadio S."/>
        </authorList>
    </citation>
    <scope>NUCLEOTIDE SEQUENCE</scope>
    <source>
        <strain evidence="1">SOSP1-1</strain>
    </source>
</reference>
<dbReference type="EMBL" id="BNJF01000004">
    <property type="protein sequence ID" value="GHO49145.1"/>
    <property type="molecule type" value="Genomic_DNA"/>
</dbReference>
<organism evidence="1 2">
    <name type="scientific">Ktedonospora formicarum</name>
    <dbReference type="NCBI Taxonomy" id="2778364"/>
    <lineage>
        <taxon>Bacteria</taxon>
        <taxon>Bacillati</taxon>
        <taxon>Chloroflexota</taxon>
        <taxon>Ktedonobacteria</taxon>
        <taxon>Ktedonobacterales</taxon>
        <taxon>Ktedonobacteraceae</taxon>
        <taxon>Ktedonospora</taxon>
    </lineage>
</organism>
<comment type="caution">
    <text evidence="1">The sequence shown here is derived from an EMBL/GenBank/DDBJ whole genome shotgun (WGS) entry which is preliminary data.</text>
</comment>
<dbReference type="AlphaFoldDB" id="A0A8J3MY00"/>
<name>A0A8J3MY00_9CHLR</name>
<accession>A0A8J3MY00</accession>
<proteinExistence type="predicted"/>
<dbReference type="Proteomes" id="UP000612362">
    <property type="component" value="Unassembled WGS sequence"/>
</dbReference>
<keyword evidence="2" id="KW-1185">Reference proteome</keyword>
<evidence type="ECO:0000313" key="1">
    <source>
        <dbReference type="EMBL" id="GHO49145.1"/>
    </source>
</evidence>
<protein>
    <submittedName>
        <fullName evidence="1">Uncharacterized protein</fullName>
    </submittedName>
</protein>